<dbReference type="Proteomes" id="UP000053989">
    <property type="component" value="Unassembled WGS sequence"/>
</dbReference>
<dbReference type="FunCoup" id="A0A0C3EB15">
    <property type="interactions" value="156"/>
</dbReference>
<dbReference type="OrthoDB" id="191150at2759"/>
<evidence type="ECO:0000313" key="4">
    <source>
        <dbReference type="EMBL" id="KIM65141.1"/>
    </source>
</evidence>
<keyword evidence="5" id="KW-1185">Reference proteome</keyword>
<dbReference type="InterPro" id="IPR005552">
    <property type="entry name" value="Scramblase"/>
</dbReference>
<feature type="region of interest" description="Disordered" evidence="3">
    <location>
        <begin position="65"/>
        <end position="100"/>
    </location>
</feature>
<evidence type="ECO:0000256" key="3">
    <source>
        <dbReference type="SAM" id="MobiDB-lite"/>
    </source>
</evidence>
<dbReference type="InParanoid" id="A0A0C3EB15"/>
<sequence length="380" mass="43369">MRGIQASRLRTTGPSGFGIFLGATYRKHLLAQPGWPHSHTIIHQMRRQFALSRFPDRRTGFGRASAASWRSQREPGSSSSFEDLSSVNSESEPWSSAVPLQSPGDSEVALTQLLANDSLVITRQLEMLNIFVGFEQSNRYVITNILGEALGYVIEEPRGLLSMFSRQLFRTHRPFRALVMDLDGSPILWIRRPFAWINSRMFVQRLLDSQSPGLHNKQVLDTFAEVQQEWHLWRRKYNLFLKTDPIRILTPISEPEPEDSSEPHFKQFARIDEGLWAWKFTVRNADGDGIATISRAFRGFGREILTDTGQYVVTFSGDEEPVLPTPGEPLRPPRKPQVKDLTCDQRALILATAVNIDYDYFSRHSEGHWFGPVWSSGELR</sequence>
<dbReference type="STRING" id="1036808.A0A0C3EB15"/>
<dbReference type="EMBL" id="KN822024">
    <property type="protein sequence ID" value="KIM65141.1"/>
    <property type="molecule type" value="Genomic_DNA"/>
</dbReference>
<accession>A0A0C3EB15</accession>
<feature type="compositionally biased region" description="Low complexity" evidence="3">
    <location>
        <begin position="85"/>
        <end position="96"/>
    </location>
</feature>
<dbReference type="GO" id="GO:0017128">
    <property type="term" value="F:phospholipid scramblase activity"/>
    <property type="evidence" value="ECO:0007669"/>
    <property type="project" value="InterPro"/>
</dbReference>
<dbReference type="PANTHER" id="PTHR23248:SF9">
    <property type="entry name" value="PHOSPHOLIPID SCRAMBLASE"/>
    <property type="match status" value="1"/>
</dbReference>
<proteinExistence type="inferred from homology"/>
<dbReference type="AlphaFoldDB" id="A0A0C3EB15"/>
<feature type="compositionally biased region" description="Polar residues" evidence="3">
    <location>
        <begin position="68"/>
        <end position="83"/>
    </location>
</feature>
<evidence type="ECO:0000256" key="1">
    <source>
        <dbReference type="ARBA" id="ARBA00005350"/>
    </source>
</evidence>
<reference evidence="5" key="2">
    <citation type="submission" date="2015-01" db="EMBL/GenBank/DDBJ databases">
        <title>Evolutionary Origins and Diversification of the Mycorrhizal Mutualists.</title>
        <authorList>
            <consortium name="DOE Joint Genome Institute"/>
            <consortium name="Mycorrhizal Genomics Consortium"/>
            <person name="Kohler A."/>
            <person name="Kuo A."/>
            <person name="Nagy L.G."/>
            <person name="Floudas D."/>
            <person name="Copeland A."/>
            <person name="Barry K.W."/>
            <person name="Cichocki N."/>
            <person name="Veneault-Fourrey C."/>
            <person name="LaButti K."/>
            <person name="Lindquist E.A."/>
            <person name="Lipzen A."/>
            <person name="Lundell T."/>
            <person name="Morin E."/>
            <person name="Murat C."/>
            <person name="Riley R."/>
            <person name="Ohm R."/>
            <person name="Sun H."/>
            <person name="Tunlid A."/>
            <person name="Henrissat B."/>
            <person name="Grigoriev I.V."/>
            <person name="Hibbett D.S."/>
            <person name="Martin F."/>
        </authorList>
    </citation>
    <scope>NUCLEOTIDE SEQUENCE [LARGE SCALE GENOMIC DNA]</scope>
    <source>
        <strain evidence="5">Foug A</strain>
    </source>
</reference>
<organism evidence="4 5">
    <name type="scientific">Scleroderma citrinum Foug A</name>
    <dbReference type="NCBI Taxonomy" id="1036808"/>
    <lineage>
        <taxon>Eukaryota</taxon>
        <taxon>Fungi</taxon>
        <taxon>Dikarya</taxon>
        <taxon>Basidiomycota</taxon>
        <taxon>Agaricomycotina</taxon>
        <taxon>Agaricomycetes</taxon>
        <taxon>Agaricomycetidae</taxon>
        <taxon>Boletales</taxon>
        <taxon>Sclerodermatineae</taxon>
        <taxon>Sclerodermataceae</taxon>
        <taxon>Scleroderma</taxon>
    </lineage>
</organism>
<dbReference type="Pfam" id="PF03803">
    <property type="entry name" value="Scramblase"/>
    <property type="match status" value="1"/>
</dbReference>
<dbReference type="GO" id="GO:0005886">
    <property type="term" value="C:plasma membrane"/>
    <property type="evidence" value="ECO:0007669"/>
    <property type="project" value="TreeGrafter"/>
</dbReference>
<gene>
    <name evidence="4" type="ORF">SCLCIDRAFT_1212635</name>
</gene>
<dbReference type="HOGENOM" id="CLU_023808_0_0_1"/>
<dbReference type="PANTHER" id="PTHR23248">
    <property type="entry name" value="PHOSPHOLIPID SCRAMBLASE-RELATED"/>
    <property type="match status" value="1"/>
</dbReference>
<evidence type="ECO:0000256" key="2">
    <source>
        <dbReference type="RuleBase" id="RU363116"/>
    </source>
</evidence>
<comment type="similarity">
    <text evidence="1 2">Belongs to the phospholipid scramblase family.</text>
</comment>
<evidence type="ECO:0000313" key="5">
    <source>
        <dbReference type="Proteomes" id="UP000053989"/>
    </source>
</evidence>
<name>A0A0C3EB15_9AGAM</name>
<reference evidence="4 5" key="1">
    <citation type="submission" date="2014-04" db="EMBL/GenBank/DDBJ databases">
        <authorList>
            <consortium name="DOE Joint Genome Institute"/>
            <person name="Kuo A."/>
            <person name="Kohler A."/>
            <person name="Nagy L.G."/>
            <person name="Floudas D."/>
            <person name="Copeland A."/>
            <person name="Barry K.W."/>
            <person name="Cichocki N."/>
            <person name="Veneault-Fourrey C."/>
            <person name="LaButti K."/>
            <person name="Lindquist E.A."/>
            <person name="Lipzen A."/>
            <person name="Lundell T."/>
            <person name="Morin E."/>
            <person name="Murat C."/>
            <person name="Sun H."/>
            <person name="Tunlid A."/>
            <person name="Henrissat B."/>
            <person name="Grigoriev I.V."/>
            <person name="Hibbett D.S."/>
            <person name="Martin F."/>
            <person name="Nordberg H.P."/>
            <person name="Cantor M.N."/>
            <person name="Hua S.X."/>
        </authorList>
    </citation>
    <scope>NUCLEOTIDE SEQUENCE [LARGE SCALE GENOMIC DNA]</scope>
    <source>
        <strain evidence="4 5">Foug A</strain>
    </source>
</reference>
<protein>
    <recommendedName>
        <fullName evidence="2">Phospholipid scramblase</fullName>
    </recommendedName>
</protein>